<dbReference type="Proteomes" id="UP000838756">
    <property type="component" value="Unassembled WGS sequence"/>
</dbReference>
<accession>A0A8S4QJF4</accession>
<dbReference type="AlphaFoldDB" id="A0A8S4QJF4"/>
<comment type="caution">
    <text evidence="2">The sequence shown here is derived from an EMBL/GenBank/DDBJ whole genome shotgun (WGS) entry which is preliminary data.</text>
</comment>
<feature type="region of interest" description="Disordered" evidence="1">
    <location>
        <begin position="1"/>
        <end position="61"/>
    </location>
</feature>
<feature type="compositionally biased region" description="Low complexity" evidence="1">
    <location>
        <begin position="35"/>
        <end position="45"/>
    </location>
</feature>
<name>A0A8S4QJF4_9NEOP</name>
<organism evidence="2 3">
    <name type="scientific">Pararge aegeria aegeria</name>
    <dbReference type="NCBI Taxonomy" id="348720"/>
    <lineage>
        <taxon>Eukaryota</taxon>
        <taxon>Metazoa</taxon>
        <taxon>Ecdysozoa</taxon>
        <taxon>Arthropoda</taxon>
        <taxon>Hexapoda</taxon>
        <taxon>Insecta</taxon>
        <taxon>Pterygota</taxon>
        <taxon>Neoptera</taxon>
        <taxon>Endopterygota</taxon>
        <taxon>Lepidoptera</taxon>
        <taxon>Glossata</taxon>
        <taxon>Ditrysia</taxon>
        <taxon>Papilionoidea</taxon>
        <taxon>Nymphalidae</taxon>
        <taxon>Satyrinae</taxon>
        <taxon>Satyrini</taxon>
        <taxon>Parargina</taxon>
        <taxon>Pararge</taxon>
    </lineage>
</organism>
<evidence type="ECO:0000313" key="2">
    <source>
        <dbReference type="EMBL" id="CAH2210186.1"/>
    </source>
</evidence>
<sequence>MDPTCTNVGDEAAETNQSVASDSLAPERDPDQEETSSSNSDSSSEQEQEGPRRKKLKRDSQVTVDPRIDALYNQVSFLTNLIMHQPCVSNLNAHQNEILIEKSNEVNSDFLTNPSTAKSKSLDLGFCKTDFDEKKVLKPADDKRLRQLMELQHFKSPTWQHIRYKKTLAELLASPGFCKLKINDEMCSLNKGKDFLAPTEDIMAATTNALLHQRELLQSGLQGIIDWAHKNPAELNPDRLFSKFTEAFGKSSSSYKLSEQTLQIVCGKRAECIELRRRRLIAEISDKSIQAALNNIPPSEEFLFDKTTLNTLIQSLGGPHFWIQPQAPKIREHLKRKYKEPTPSTSRAQTQNKNNFRDNYKKQQTQHTYKGKNESYKQNKNTTFRNKDTKK</sequence>
<gene>
    <name evidence="2" type="primary">jg22141</name>
    <name evidence="2" type="ORF">PAEG_LOCUS2098</name>
</gene>
<dbReference type="OrthoDB" id="7483379at2759"/>
<keyword evidence="3" id="KW-1185">Reference proteome</keyword>
<reference evidence="2" key="1">
    <citation type="submission" date="2022-03" db="EMBL/GenBank/DDBJ databases">
        <authorList>
            <person name="Lindestad O."/>
        </authorList>
    </citation>
    <scope>NUCLEOTIDE SEQUENCE</scope>
</reference>
<evidence type="ECO:0000256" key="1">
    <source>
        <dbReference type="SAM" id="MobiDB-lite"/>
    </source>
</evidence>
<feature type="compositionally biased region" description="Polar residues" evidence="1">
    <location>
        <begin position="342"/>
        <end position="354"/>
    </location>
</feature>
<proteinExistence type="predicted"/>
<feature type="region of interest" description="Disordered" evidence="1">
    <location>
        <begin position="338"/>
        <end position="391"/>
    </location>
</feature>
<dbReference type="EMBL" id="CAKXAJ010006857">
    <property type="protein sequence ID" value="CAH2210186.1"/>
    <property type="molecule type" value="Genomic_DNA"/>
</dbReference>
<evidence type="ECO:0000313" key="3">
    <source>
        <dbReference type="Proteomes" id="UP000838756"/>
    </source>
</evidence>
<protein>
    <submittedName>
        <fullName evidence="2">Jg22141 protein</fullName>
    </submittedName>
</protein>